<accession>A0ABQ6TP81</accession>
<dbReference type="EMBL" id="VZRA01000002">
    <property type="protein sequence ID" value="KAB0670439.1"/>
    <property type="molecule type" value="Genomic_DNA"/>
</dbReference>
<dbReference type="NCBIfam" id="NF033510">
    <property type="entry name" value="Ca_tandemer"/>
    <property type="match status" value="1"/>
</dbReference>
<sequence length="806" mass="79699">MKIVAATLLSFFAIVVIMAHLWGSEALAQSSYFTSQGCSGCHSSPVVATCNGCHAHGTHPSSAKSSINVAGTTNKSSYAPGELVTVTITGGYRTGWFRAVLYDQNSVELTRSTGNDSGMGNSATYPATLSAPAPATPGTYTWKVGWYGNQYDAGGAAFGSGWTPDANNPDHGSEIVNIAAPFTVAPATLPAPTISSVAPNNLVQGAAGQTVTIAGTNLSGAAVSFSNNGITAGTATGTATSISLPVSVAATAAIGTGTVTVTTAGGSASSTFNVTASPAVTPTISSVSPNSLAQGATGQTIAITGTNLSGATVSFSNGGITAGTATGTATAINVPVSVGAAAAIGAGTVTVTTANGSASKAFSVTASAVPLPAISSVSPNSLVQGAVNQVVTIAGANLAGAAVSFSNSGVTGGTATATATATSVSLPVNVAANAAAGAGTVTVTTAGGSASSAFGITIRSSAPTLTVSALSDGSYTNNATLNISGSVSAGTQSVTVNGQNVTIMSDGSFSTAITLIAGANTITVIATDSAGNQKSDTRTINYDPAAPVLTVAAPIDNSTTTSSFAAVTGSVNETSTVAITTNGGSPQSATMSGNNFSASVNLAPGVNTITIVATDLAGNTSSVKRTVSYDTSKFTLAVTNPAQDMTTSRSYLILFGTVTNSTKEITVAITMAGKTYTQLVTNGIFRQRLTFTSAKLYTITVTATDASGNSSTVTRNVIYRPAKSGENEYESRSSEGSSTGTSTDTVNTGGTATGTTSHPFGWTNPKSSHPTYVEKNGVSSCISCHSIDSASKGQPLSCYNCHGKRW</sequence>
<organism evidence="2 3">
    <name type="scientific">Oryzomonas sagensis</name>
    <dbReference type="NCBI Taxonomy" id="2603857"/>
    <lineage>
        <taxon>Bacteria</taxon>
        <taxon>Pseudomonadati</taxon>
        <taxon>Thermodesulfobacteriota</taxon>
        <taxon>Desulfuromonadia</taxon>
        <taxon>Geobacterales</taxon>
        <taxon>Geobacteraceae</taxon>
        <taxon>Oryzomonas</taxon>
    </lineage>
</organism>
<keyword evidence="3" id="KW-1185">Reference proteome</keyword>
<protein>
    <submittedName>
        <fullName evidence="2">DUF5011 domain-containing protein</fullName>
    </submittedName>
</protein>
<dbReference type="InterPro" id="IPR013783">
    <property type="entry name" value="Ig-like_fold"/>
</dbReference>
<gene>
    <name evidence="2" type="ORF">F6V30_09835</name>
</gene>
<feature type="region of interest" description="Disordered" evidence="1">
    <location>
        <begin position="718"/>
        <end position="768"/>
    </location>
</feature>
<name>A0ABQ6TP81_9BACT</name>
<dbReference type="SUPFAM" id="SSF48695">
    <property type="entry name" value="Multiheme cytochromes"/>
    <property type="match status" value="2"/>
</dbReference>
<dbReference type="Gene3D" id="2.60.40.10">
    <property type="entry name" value="Immunoglobulins"/>
    <property type="match status" value="6"/>
</dbReference>
<feature type="compositionally biased region" description="Basic and acidic residues" evidence="1">
    <location>
        <begin position="723"/>
        <end position="733"/>
    </location>
</feature>
<dbReference type="Proteomes" id="UP000798046">
    <property type="component" value="Unassembled WGS sequence"/>
</dbReference>
<dbReference type="Pfam" id="PF09136">
    <property type="entry name" value="Glucodextran_B"/>
    <property type="match status" value="3"/>
</dbReference>
<comment type="caution">
    <text evidence="2">The sequence shown here is derived from an EMBL/GenBank/DDBJ whole genome shotgun (WGS) entry which is preliminary data.</text>
</comment>
<dbReference type="RefSeq" id="WP_151156800.1">
    <property type="nucleotide sequence ID" value="NZ_VZRA01000002.1"/>
</dbReference>
<evidence type="ECO:0000313" key="2">
    <source>
        <dbReference type="EMBL" id="KAB0670439.1"/>
    </source>
</evidence>
<dbReference type="InterPro" id="IPR014756">
    <property type="entry name" value="Ig_E-set"/>
</dbReference>
<dbReference type="SUPFAM" id="SSF81296">
    <property type="entry name" value="E set domains"/>
    <property type="match status" value="3"/>
</dbReference>
<feature type="compositionally biased region" description="Low complexity" evidence="1">
    <location>
        <begin position="734"/>
        <end position="757"/>
    </location>
</feature>
<evidence type="ECO:0000313" key="3">
    <source>
        <dbReference type="Proteomes" id="UP000798046"/>
    </source>
</evidence>
<proteinExistence type="predicted"/>
<reference evidence="2 3" key="1">
    <citation type="journal article" date="2020" name="Microorganisms">
        <title>Description of Three Novel Members in the Family Geobacteraceae, Oryzomonas japonicum gen. nov., sp. nov., Oryzomonas sagensis sp. nov., and Oryzomonas ruber sp. nov.</title>
        <authorList>
            <person name="Xu Z."/>
            <person name="Masuda Y."/>
            <person name="Hayakawa C."/>
            <person name="Ushijima N."/>
            <person name="Kawano K."/>
            <person name="Shiratori Y."/>
            <person name="Senoo K."/>
            <person name="Itoh H."/>
        </authorList>
    </citation>
    <scope>NUCLEOTIDE SEQUENCE [LARGE SCALE GENOMIC DNA]</scope>
    <source>
        <strain evidence="2 3">Red100</strain>
    </source>
</reference>
<evidence type="ECO:0000256" key="1">
    <source>
        <dbReference type="SAM" id="MobiDB-lite"/>
    </source>
</evidence>
<dbReference type="InterPro" id="IPR036280">
    <property type="entry name" value="Multihaem_cyt_sf"/>
</dbReference>